<sequence>MKENDVIISVENVSKLYGLNKAEAAAMMEAGSNKDEVYKKTGVTVALWNINFKVRRGEIFVIIGLSGSGKSTIIRCLNMLNKPTSGKVIFDHSE</sequence>
<dbReference type="InterPro" id="IPR027417">
    <property type="entry name" value="P-loop_NTPase"/>
</dbReference>
<evidence type="ECO:0000259" key="1">
    <source>
        <dbReference type="Pfam" id="PF00005"/>
    </source>
</evidence>
<evidence type="ECO:0000313" key="2">
    <source>
        <dbReference type="EMBL" id="MPM93961.1"/>
    </source>
</evidence>
<dbReference type="InterPro" id="IPR003439">
    <property type="entry name" value="ABC_transporter-like_ATP-bd"/>
</dbReference>
<gene>
    <name evidence="2" type="primary">gbuA_6</name>
    <name evidence="2" type="ORF">SDC9_141103</name>
</gene>
<protein>
    <submittedName>
        <fullName evidence="2">Glycine betaine/carnitine transport ATP-binding protein GbuA</fullName>
    </submittedName>
</protein>
<accession>A0A645DXB3</accession>
<keyword evidence="2" id="KW-0067">ATP-binding</keyword>
<dbReference type="PANTHER" id="PTHR43869:SF1">
    <property type="entry name" value="GLYCINE BETAINE_PROLINE BETAINE TRANSPORT SYSTEM ATP-BINDING PROTEIN PROV"/>
    <property type="match status" value="1"/>
</dbReference>
<comment type="caution">
    <text evidence="2">The sequence shown here is derived from an EMBL/GenBank/DDBJ whole genome shotgun (WGS) entry which is preliminary data.</text>
</comment>
<name>A0A645DXB3_9ZZZZ</name>
<dbReference type="PANTHER" id="PTHR43869">
    <property type="entry name" value="GLYCINE BETAINE/PROLINE BETAINE TRANSPORT SYSTEM ATP-BINDING PROTEIN PROV"/>
    <property type="match status" value="1"/>
</dbReference>
<dbReference type="SUPFAM" id="SSF52540">
    <property type="entry name" value="P-loop containing nucleoside triphosphate hydrolases"/>
    <property type="match status" value="1"/>
</dbReference>
<dbReference type="EMBL" id="VSSQ01040660">
    <property type="protein sequence ID" value="MPM93961.1"/>
    <property type="molecule type" value="Genomic_DNA"/>
</dbReference>
<dbReference type="GO" id="GO:0016887">
    <property type="term" value="F:ATP hydrolysis activity"/>
    <property type="evidence" value="ECO:0007669"/>
    <property type="project" value="InterPro"/>
</dbReference>
<feature type="domain" description="ABC transporter" evidence="1">
    <location>
        <begin position="49"/>
        <end position="92"/>
    </location>
</feature>
<keyword evidence="2" id="KW-0547">Nucleotide-binding</keyword>
<dbReference type="GO" id="GO:0005524">
    <property type="term" value="F:ATP binding"/>
    <property type="evidence" value="ECO:0007669"/>
    <property type="project" value="UniProtKB-KW"/>
</dbReference>
<dbReference type="AlphaFoldDB" id="A0A645DXB3"/>
<organism evidence="2">
    <name type="scientific">bioreactor metagenome</name>
    <dbReference type="NCBI Taxonomy" id="1076179"/>
    <lineage>
        <taxon>unclassified sequences</taxon>
        <taxon>metagenomes</taxon>
        <taxon>ecological metagenomes</taxon>
    </lineage>
</organism>
<reference evidence="2" key="1">
    <citation type="submission" date="2019-08" db="EMBL/GenBank/DDBJ databases">
        <authorList>
            <person name="Kucharzyk K."/>
            <person name="Murdoch R.W."/>
            <person name="Higgins S."/>
            <person name="Loffler F."/>
        </authorList>
    </citation>
    <scope>NUCLEOTIDE SEQUENCE</scope>
</reference>
<dbReference type="Pfam" id="PF00005">
    <property type="entry name" value="ABC_tran"/>
    <property type="match status" value="1"/>
</dbReference>
<dbReference type="InterPro" id="IPR051921">
    <property type="entry name" value="ABC_osmolyte_uptake_ATP-bind"/>
</dbReference>
<dbReference type="Gene3D" id="3.40.50.300">
    <property type="entry name" value="P-loop containing nucleotide triphosphate hydrolases"/>
    <property type="match status" value="1"/>
</dbReference>
<proteinExistence type="predicted"/>